<keyword evidence="2" id="KW-1133">Transmembrane helix</keyword>
<evidence type="ECO:0000313" key="4">
    <source>
        <dbReference type="EMBL" id="CPR12388.1"/>
    </source>
</evidence>
<evidence type="ECO:0000259" key="3">
    <source>
        <dbReference type="Pfam" id="PF05305"/>
    </source>
</evidence>
<gene>
    <name evidence="4" type="ORF">BN971_03686</name>
</gene>
<sequence length="231" mass="24252">MTDDDNADEQPPTIAAEHDETAFMPPSGQPGPSLAWSLDHDADTVLLGRRAWDSRWARAVLGAGCAAAVALLAAVGGLIAMLAHRGDRSPAPAAQPATVVVQTSIVAPAPPVTATVTVQAAPTTVTVKVPVTPTRALKAVTPSSVDNANDERFLARMRSLGYTVTDKDLILRNAHETCRLFQSGESVEQVNQQMSTQMRASMSDTVQLTSSAILAYPDCFRPAPPALGDGD</sequence>
<evidence type="ECO:0000256" key="1">
    <source>
        <dbReference type="SAM" id="MobiDB-lite"/>
    </source>
</evidence>
<dbReference type="InterPro" id="IPR007969">
    <property type="entry name" value="DUF732"/>
</dbReference>
<feature type="transmembrane region" description="Helical" evidence="2">
    <location>
        <begin position="59"/>
        <end position="83"/>
    </location>
</feature>
<name>A0A0U0WBN3_MYCBE</name>
<reference evidence="4 5" key="1">
    <citation type="submission" date="2015-03" db="EMBL/GenBank/DDBJ databases">
        <authorList>
            <person name="Murphy D."/>
        </authorList>
    </citation>
    <scope>NUCLEOTIDE SEQUENCE [LARGE SCALE GENOMIC DNA]</scope>
    <source>
        <strain evidence="4 5">DSM 44277</strain>
    </source>
</reference>
<dbReference type="Proteomes" id="UP000198875">
    <property type="component" value="Unassembled WGS sequence"/>
</dbReference>
<dbReference type="OrthoDB" id="4753890at2"/>
<dbReference type="Pfam" id="PF05305">
    <property type="entry name" value="DUF732"/>
    <property type="match status" value="1"/>
</dbReference>
<accession>A0A0U0WBN3</accession>
<dbReference type="EMBL" id="CSTD01000004">
    <property type="protein sequence ID" value="CPR12388.1"/>
    <property type="molecule type" value="Genomic_DNA"/>
</dbReference>
<dbReference type="RefSeq" id="WP_085181229.1">
    <property type="nucleotide sequence ID" value="NZ_CSTD01000004.1"/>
</dbReference>
<protein>
    <recommendedName>
        <fullName evidence="3">DUF732 domain-containing protein</fullName>
    </recommendedName>
</protein>
<keyword evidence="2" id="KW-0472">Membrane</keyword>
<feature type="region of interest" description="Disordered" evidence="1">
    <location>
        <begin position="1"/>
        <end position="34"/>
    </location>
</feature>
<organism evidence="4 5">
    <name type="scientific">Mycobacterium bohemicum DSM 44277</name>
    <dbReference type="NCBI Taxonomy" id="1236609"/>
    <lineage>
        <taxon>Bacteria</taxon>
        <taxon>Bacillati</taxon>
        <taxon>Actinomycetota</taxon>
        <taxon>Actinomycetes</taxon>
        <taxon>Mycobacteriales</taxon>
        <taxon>Mycobacteriaceae</taxon>
        <taxon>Mycobacterium</taxon>
    </lineage>
</organism>
<evidence type="ECO:0000256" key="2">
    <source>
        <dbReference type="SAM" id="Phobius"/>
    </source>
</evidence>
<dbReference type="AlphaFoldDB" id="A0A0U0WBN3"/>
<evidence type="ECO:0000313" key="5">
    <source>
        <dbReference type="Proteomes" id="UP000198875"/>
    </source>
</evidence>
<keyword evidence="2" id="KW-0812">Transmembrane</keyword>
<proteinExistence type="predicted"/>
<feature type="domain" description="DUF732" evidence="3">
    <location>
        <begin position="149"/>
        <end position="216"/>
    </location>
</feature>